<accession>A0A3M7R4N8</accession>
<gene>
    <name evidence="1" type="ORF">BpHYR1_026399</name>
</gene>
<reference evidence="1 2" key="1">
    <citation type="journal article" date="2018" name="Sci. Rep.">
        <title>Genomic signatures of local adaptation to the degree of environmental predictability in rotifers.</title>
        <authorList>
            <person name="Franch-Gras L."/>
            <person name="Hahn C."/>
            <person name="Garcia-Roger E.M."/>
            <person name="Carmona M.J."/>
            <person name="Serra M."/>
            <person name="Gomez A."/>
        </authorList>
    </citation>
    <scope>NUCLEOTIDE SEQUENCE [LARGE SCALE GENOMIC DNA]</scope>
    <source>
        <strain evidence="1">HYR1</strain>
    </source>
</reference>
<dbReference type="EMBL" id="REGN01004216">
    <property type="protein sequence ID" value="RNA18567.1"/>
    <property type="molecule type" value="Genomic_DNA"/>
</dbReference>
<name>A0A3M7R4N8_BRAPC</name>
<comment type="caution">
    <text evidence="1">The sequence shown here is derived from an EMBL/GenBank/DDBJ whole genome shotgun (WGS) entry which is preliminary data.</text>
</comment>
<dbReference type="AlphaFoldDB" id="A0A3M7R4N8"/>
<dbReference type="Proteomes" id="UP000276133">
    <property type="component" value="Unassembled WGS sequence"/>
</dbReference>
<protein>
    <submittedName>
        <fullName evidence="1">Uncharacterized protein</fullName>
    </submittedName>
</protein>
<sequence>MHAFNPLFFPDTLRLKMLQLMSKFWYKCRIKYIPFYQFK</sequence>
<evidence type="ECO:0000313" key="2">
    <source>
        <dbReference type="Proteomes" id="UP000276133"/>
    </source>
</evidence>
<evidence type="ECO:0000313" key="1">
    <source>
        <dbReference type="EMBL" id="RNA18567.1"/>
    </source>
</evidence>
<proteinExistence type="predicted"/>
<keyword evidence="2" id="KW-1185">Reference proteome</keyword>
<organism evidence="1 2">
    <name type="scientific">Brachionus plicatilis</name>
    <name type="common">Marine rotifer</name>
    <name type="synonym">Brachionus muelleri</name>
    <dbReference type="NCBI Taxonomy" id="10195"/>
    <lineage>
        <taxon>Eukaryota</taxon>
        <taxon>Metazoa</taxon>
        <taxon>Spiralia</taxon>
        <taxon>Gnathifera</taxon>
        <taxon>Rotifera</taxon>
        <taxon>Eurotatoria</taxon>
        <taxon>Monogononta</taxon>
        <taxon>Pseudotrocha</taxon>
        <taxon>Ploima</taxon>
        <taxon>Brachionidae</taxon>
        <taxon>Brachionus</taxon>
    </lineage>
</organism>